<feature type="region of interest" description="Disordered" evidence="3">
    <location>
        <begin position="237"/>
        <end position="378"/>
    </location>
</feature>
<feature type="region of interest" description="Disordered" evidence="3">
    <location>
        <begin position="457"/>
        <end position="479"/>
    </location>
</feature>
<proteinExistence type="inferred from homology"/>
<evidence type="ECO:0000256" key="2">
    <source>
        <dbReference type="ARBA" id="ARBA00023306"/>
    </source>
</evidence>
<evidence type="ECO:0000313" key="8">
    <source>
        <dbReference type="Proteomes" id="UP000305362"/>
    </source>
</evidence>
<feature type="compositionally biased region" description="Low complexity" evidence="3">
    <location>
        <begin position="457"/>
        <end position="472"/>
    </location>
</feature>
<dbReference type="OrthoDB" id="3366139at2759"/>
<dbReference type="EMBL" id="SPRH01000003">
    <property type="protein sequence ID" value="TIC04415.1"/>
    <property type="molecule type" value="Genomic_DNA"/>
</dbReference>
<name>A0A4T0P313_9BASI</name>
<dbReference type="Proteomes" id="UP000305362">
    <property type="component" value="Unassembled WGS sequence"/>
</dbReference>
<evidence type="ECO:0000256" key="1">
    <source>
        <dbReference type="ARBA" id="ARBA00008356"/>
    </source>
</evidence>
<feature type="compositionally biased region" description="Polar residues" evidence="3">
    <location>
        <begin position="253"/>
        <end position="262"/>
    </location>
</feature>
<dbReference type="Proteomes" id="UP000307169">
    <property type="component" value="Unassembled WGS sequence"/>
</dbReference>
<protein>
    <recommendedName>
        <fullName evidence="4">DNA replication factor Cdt1 C-terminal domain-containing protein</fullName>
    </recommendedName>
</protein>
<accession>A0A4T0P313</accession>
<feature type="compositionally biased region" description="Low complexity" evidence="3">
    <location>
        <begin position="287"/>
        <end position="303"/>
    </location>
</feature>
<dbReference type="InterPro" id="IPR032054">
    <property type="entry name" value="Cdt1_C"/>
</dbReference>
<evidence type="ECO:0000259" key="4">
    <source>
        <dbReference type="Pfam" id="PF16679"/>
    </source>
</evidence>
<evidence type="ECO:0000313" key="5">
    <source>
        <dbReference type="EMBL" id="TIB82044.1"/>
    </source>
</evidence>
<evidence type="ECO:0000313" key="10">
    <source>
        <dbReference type="Proteomes" id="UP000310685"/>
    </source>
</evidence>
<dbReference type="InterPro" id="IPR038090">
    <property type="entry name" value="Cdt1_C_WH_dom_sf"/>
</dbReference>
<dbReference type="Proteomes" id="UP000310685">
    <property type="component" value="Unassembled WGS sequence"/>
</dbReference>
<sequence>MPKNANLLANSKELQNSPFFKLAKSTNKSLLIEEDVVDDIDEDIYTATTSSPSGYTLKAPPPRQLTRQKSSNLPVAVSSLLDLHNAVENAFRIHLSTCSTIEQPAITHKGQSAIYRYPSLIDLSTLSKLVASSGKKNLNSQSLSRLGYLWNDDIGFIISTTRSNDYSIGLEVAIDSPSTSTSPAKGAIAVMRDFTNAKNHWLNQTQFRKQKVLERAQVWVNEQFELWMNQQLDDVTKTPTHKSIPSSSIQSSGLLTPPSTATKAKMKAPMSPTSPTAQSPYPKDFLKSLTSTPTKLLPNLPSKSRPKTPSDALKRMASYNSSQSLLRTAPVKRSRVKSPSPPPKSIKRAKTLNDEDDVFKTPSKPTHTKEAPQSLTMAERKKNLEASIRAKQDLKLKARGDQLYGNDKESHAIKSQEFQRRSRLSRLPAVAEAVYLWVSFLSNIDIPNKPRLFAPNVSSVASSPSASLPTPTSRKRRARPLQEVASVIVKSSKVAMSAAEAVDSLKMLCNLCPDYLFMRVVDKVEYLEMPTSTSNPIVPPSPAQHPLLAATTPSQTSPRKATPPCSPKSPKSPLSGTVFESPSRNRSAMTLRDVRLVIEKELRKL</sequence>
<comment type="caution">
    <text evidence="6">The sequence shown here is derived from an EMBL/GenBank/DDBJ whole genome shotgun (WGS) entry which is preliminary data.</text>
</comment>
<dbReference type="EMBL" id="SPRC01000003">
    <property type="protein sequence ID" value="TIB82044.1"/>
    <property type="molecule type" value="Genomic_DNA"/>
</dbReference>
<gene>
    <name evidence="7" type="ORF">E3Q03_02008</name>
    <name evidence="6" type="ORF">E3Q17_00462</name>
    <name evidence="5" type="ORF">E3Q22_00473</name>
</gene>
<comment type="similarity">
    <text evidence="1">Belongs to the Cdt1 family.</text>
</comment>
<evidence type="ECO:0000256" key="3">
    <source>
        <dbReference type="SAM" id="MobiDB-lite"/>
    </source>
</evidence>
<dbReference type="Pfam" id="PF16679">
    <property type="entry name" value="CDT1_C"/>
    <property type="match status" value="1"/>
</dbReference>
<feature type="compositionally biased region" description="Low complexity" evidence="3">
    <location>
        <begin position="243"/>
        <end position="252"/>
    </location>
</feature>
<reference evidence="8 9" key="1">
    <citation type="submission" date="2019-03" db="EMBL/GenBank/DDBJ databases">
        <title>Sequencing 25 genomes of Wallemia mellicola.</title>
        <authorList>
            <person name="Gostincar C."/>
        </authorList>
    </citation>
    <scope>NUCLEOTIDE SEQUENCE [LARGE SCALE GENOMIC DNA]</scope>
    <source>
        <strain evidence="6 9">EXF-1262</strain>
        <strain evidence="7 8">EXF-1277</strain>
        <strain evidence="5 10">EXF-6152</strain>
    </source>
</reference>
<evidence type="ECO:0000313" key="9">
    <source>
        <dbReference type="Proteomes" id="UP000307169"/>
    </source>
</evidence>
<dbReference type="AlphaFoldDB" id="A0A4T0P313"/>
<dbReference type="Gene3D" id="1.10.10.1420">
    <property type="entry name" value="DNA replication factor Cdt1, C-terminal WH domain"/>
    <property type="match status" value="1"/>
</dbReference>
<keyword evidence="2" id="KW-0131">Cell cycle</keyword>
<feature type="region of interest" description="Disordered" evidence="3">
    <location>
        <begin position="531"/>
        <end position="585"/>
    </location>
</feature>
<evidence type="ECO:0000313" key="7">
    <source>
        <dbReference type="EMBL" id="TIC67367.1"/>
    </source>
</evidence>
<dbReference type="EMBL" id="SPRV01000017">
    <property type="protein sequence ID" value="TIC67367.1"/>
    <property type="molecule type" value="Genomic_DNA"/>
</dbReference>
<evidence type="ECO:0000313" key="6">
    <source>
        <dbReference type="EMBL" id="TIC04415.1"/>
    </source>
</evidence>
<feature type="domain" description="DNA replication factor Cdt1 C-terminal" evidence="4">
    <location>
        <begin position="386"/>
        <end position="518"/>
    </location>
</feature>
<organism evidence="6 9">
    <name type="scientific">Wallemia mellicola</name>
    <dbReference type="NCBI Taxonomy" id="1708541"/>
    <lineage>
        <taxon>Eukaryota</taxon>
        <taxon>Fungi</taxon>
        <taxon>Dikarya</taxon>
        <taxon>Basidiomycota</taxon>
        <taxon>Wallemiomycotina</taxon>
        <taxon>Wallemiomycetes</taxon>
        <taxon>Wallemiales</taxon>
        <taxon>Wallemiaceae</taxon>
        <taxon>Wallemia</taxon>
    </lineage>
</organism>